<dbReference type="OrthoDB" id="272026at2759"/>
<sequence length="337" mass="37025">MPPPSAQSGYTFEDFLKRLERSPTSHMAPLYQDHRALFVQRPDMFTKAVMSIQWEKALGLVQAAYYSQPITADTYRAVLARMLLHNRHVREHKSGTCVSWRAALHVFSEAVIAHGAALPTRMHVSALRLLAPARQWLAAIRVLQLGQANDQLTKPMLVDAAAVCANWVAWQHALQLLMHVHTHDPLLLTESIQSLRPPGTDALSEGQAPSHNALYGDGTLPGAPTAPQMHILRTLNEVVAAVPPRVALQHPLCHSFLTHLMASTSLAPDVKAQLLTAAVDRLPWAAALQMLMVYTEPNLLEDEEWEGVAQLGPSAAPATKAGKGRGEGRRSTRPRWA</sequence>
<keyword evidence="3" id="KW-1185">Reference proteome</keyword>
<evidence type="ECO:0000313" key="2">
    <source>
        <dbReference type="EMBL" id="EPY15318.1"/>
    </source>
</evidence>
<protein>
    <submittedName>
        <fullName evidence="2">Uncharacterized protein</fullName>
    </submittedName>
</protein>
<gene>
    <name evidence="2" type="ORF">STCU_12125</name>
</gene>
<dbReference type="Proteomes" id="UP000015354">
    <property type="component" value="Unassembled WGS sequence"/>
</dbReference>
<evidence type="ECO:0000256" key="1">
    <source>
        <dbReference type="SAM" id="MobiDB-lite"/>
    </source>
</evidence>
<proteinExistence type="predicted"/>
<organism evidence="2 3">
    <name type="scientific">Strigomonas culicis</name>
    <dbReference type="NCBI Taxonomy" id="28005"/>
    <lineage>
        <taxon>Eukaryota</taxon>
        <taxon>Discoba</taxon>
        <taxon>Euglenozoa</taxon>
        <taxon>Kinetoplastea</taxon>
        <taxon>Metakinetoplastina</taxon>
        <taxon>Trypanosomatida</taxon>
        <taxon>Trypanosomatidae</taxon>
        <taxon>Strigomonadinae</taxon>
        <taxon>Strigomonas</taxon>
    </lineage>
</organism>
<dbReference type="AlphaFoldDB" id="S9TG41"/>
<name>S9TG41_9TRYP</name>
<accession>S9TG41</accession>
<evidence type="ECO:0000313" key="3">
    <source>
        <dbReference type="Proteomes" id="UP000015354"/>
    </source>
</evidence>
<reference evidence="2 3" key="1">
    <citation type="journal article" date="2013" name="PLoS ONE">
        <title>Predicting the Proteins of Angomonas deanei, Strigomonas culicis and Their Respective Endosymbionts Reveals New Aspects of the Trypanosomatidae Family.</title>
        <authorList>
            <person name="Motta M.C."/>
            <person name="Martins A.C."/>
            <person name="de Souza S.S."/>
            <person name="Catta-Preta C.M."/>
            <person name="Silva R."/>
            <person name="Klein C.C."/>
            <person name="de Almeida L.G."/>
            <person name="de Lima Cunha O."/>
            <person name="Ciapina L.P."/>
            <person name="Brocchi M."/>
            <person name="Colabardini A.C."/>
            <person name="de Araujo Lima B."/>
            <person name="Machado C.R."/>
            <person name="de Almeida Soares C.M."/>
            <person name="Probst C.M."/>
            <person name="de Menezes C.B."/>
            <person name="Thompson C.E."/>
            <person name="Bartholomeu D.C."/>
            <person name="Gradia D.F."/>
            <person name="Pavoni D.P."/>
            <person name="Grisard E.C."/>
            <person name="Fantinatti-Garboggini F."/>
            <person name="Marchini F.K."/>
            <person name="Rodrigues-Luiz G.F."/>
            <person name="Wagner G."/>
            <person name="Goldman G.H."/>
            <person name="Fietto J.L."/>
            <person name="Elias M.C."/>
            <person name="Goldman M.H."/>
            <person name="Sagot M.F."/>
            <person name="Pereira M."/>
            <person name="Stoco P.H."/>
            <person name="de Mendonca-Neto R.P."/>
            <person name="Teixeira S.M."/>
            <person name="Maciel T.E."/>
            <person name="de Oliveira Mendes T.A."/>
            <person name="Urmenyi T.P."/>
            <person name="de Souza W."/>
            <person name="Schenkman S."/>
            <person name="de Vasconcelos A.T."/>
        </authorList>
    </citation>
    <scope>NUCLEOTIDE SEQUENCE [LARGE SCALE GENOMIC DNA]</scope>
</reference>
<feature type="region of interest" description="Disordered" evidence="1">
    <location>
        <begin position="310"/>
        <end position="337"/>
    </location>
</feature>
<comment type="caution">
    <text evidence="2">The sequence shown here is derived from an EMBL/GenBank/DDBJ whole genome shotgun (WGS) entry which is preliminary data.</text>
</comment>
<feature type="region of interest" description="Disordered" evidence="1">
    <location>
        <begin position="198"/>
        <end position="219"/>
    </location>
</feature>
<dbReference type="EMBL" id="ATMH01012215">
    <property type="protein sequence ID" value="EPY15318.1"/>
    <property type="molecule type" value="Genomic_DNA"/>
</dbReference>